<comment type="caution">
    <text evidence="3">The sequence shown here is derived from an EMBL/GenBank/DDBJ whole genome shotgun (WGS) entry which is preliminary data.</text>
</comment>
<evidence type="ECO:0000313" key="3">
    <source>
        <dbReference type="EMBL" id="RKF84248.1"/>
    </source>
</evidence>
<name>A0A420JBQ8_9PEZI</name>
<dbReference type="Proteomes" id="UP000285326">
    <property type="component" value="Unassembled WGS sequence"/>
</dbReference>
<dbReference type="EMBL" id="MCBS01013242">
    <property type="protein sequence ID" value="RKF84248.1"/>
    <property type="molecule type" value="Genomic_DNA"/>
</dbReference>
<evidence type="ECO:0000313" key="4">
    <source>
        <dbReference type="Proteomes" id="UP000285326"/>
    </source>
</evidence>
<feature type="compositionally biased region" description="Polar residues" evidence="1">
    <location>
        <begin position="86"/>
        <end position="99"/>
    </location>
</feature>
<reference evidence="3 4" key="1">
    <citation type="journal article" date="2018" name="BMC Genomics">
        <title>Comparative genome analyses reveal sequence features reflecting distinct modes of host-adaptation between dicot and monocot powdery mildew.</title>
        <authorList>
            <person name="Wu Y."/>
            <person name="Ma X."/>
            <person name="Pan Z."/>
            <person name="Kale S.D."/>
            <person name="Song Y."/>
            <person name="King H."/>
            <person name="Zhang Q."/>
            <person name="Presley C."/>
            <person name="Deng X."/>
            <person name="Wei C.I."/>
            <person name="Xiao S."/>
        </authorList>
    </citation>
    <scope>NUCLEOTIDE SEQUENCE [LARGE SCALE GENOMIC DNA]</scope>
    <source>
        <strain evidence="3">UMSG1</strain>
    </source>
</reference>
<evidence type="ECO:0000256" key="2">
    <source>
        <dbReference type="SAM" id="SignalP"/>
    </source>
</evidence>
<keyword evidence="2" id="KW-0732">Signal</keyword>
<proteinExistence type="predicted"/>
<organism evidence="3 4">
    <name type="scientific">Golovinomyces cichoracearum</name>
    <dbReference type="NCBI Taxonomy" id="62708"/>
    <lineage>
        <taxon>Eukaryota</taxon>
        <taxon>Fungi</taxon>
        <taxon>Dikarya</taxon>
        <taxon>Ascomycota</taxon>
        <taxon>Pezizomycotina</taxon>
        <taxon>Leotiomycetes</taxon>
        <taxon>Erysiphales</taxon>
        <taxon>Erysiphaceae</taxon>
        <taxon>Golovinomyces</taxon>
    </lineage>
</organism>
<protein>
    <submittedName>
        <fullName evidence="3">Uncharacterized protein</fullName>
    </submittedName>
</protein>
<dbReference type="AlphaFoldDB" id="A0A420JBQ8"/>
<feature type="chain" id="PRO_5019197262" evidence="2">
    <location>
        <begin position="18"/>
        <end position="183"/>
    </location>
</feature>
<feature type="region of interest" description="Disordered" evidence="1">
    <location>
        <begin position="80"/>
        <end position="99"/>
    </location>
</feature>
<sequence>MKLAIIVIAQLVSIVTAESAEFFVCEKSSCAPLVRSDAKVLSKNVFQCKICHRAGEAGQNLDKSMMSSCVTVVKKSIRQHTRKYPGQQTRKSPEQQTRFNKSRDEYSQIYVGGLSETGLVDNWTIATDLRQEYSVTPGTEQFSILTENGEVDAKIVGGDDDDIINVTRHKPRALCGTAWTGQN</sequence>
<accession>A0A420JBQ8</accession>
<gene>
    <name evidence="3" type="ORF">GcM1_132008</name>
</gene>
<evidence type="ECO:0000256" key="1">
    <source>
        <dbReference type="SAM" id="MobiDB-lite"/>
    </source>
</evidence>
<feature type="signal peptide" evidence="2">
    <location>
        <begin position="1"/>
        <end position="17"/>
    </location>
</feature>